<evidence type="ECO:0000256" key="1">
    <source>
        <dbReference type="ARBA" id="ARBA00004613"/>
    </source>
</evidence>
<dbReference type="RefSeq" id="WP_169207638.1">
    <property type="nucleotide sequence ID" value="NZ_WTVR01000039.1"/>
</dbReference>
<dbReference type="Pfam" id="PF00353">
    <property type="entry name" value="HemolysinCabind"/>
    <property type="match status" value="2"/>
</dbReference>
<feature type="non-terminal residue" evidence="5">
    <location>
        <position position="1"/>
    </location>
</feature>
<evidence type="ECO:0000259" key="4">
    <source>
        <dbReference type="Pfam" id="PF20579"/>
    </source>
</evidence>
<dbReference type="PROSITE" id="PS00330">
    <property type="entry name" value="HEMOLYSIN_CALCIUM"/>
    <property type="match status" value="3"/>
</dbReference>
<dbReference type="Gene3D" id="2.150.10.10">
    <property type="entry name" value="Serralysin-like metalloprotease, C-terminal"/>
    <property type="match status" value="1"/>
</dbReference>
<dbReference type="Proteomes" id="UP000652074">
    <property type="component" value="Unassembled WGS sequence"/>
</dbReference>
<feature type="domain" description="DUF5801" evidence="3">
    <location>
        <begin position="464"/>
        <end position="518"/>
    </location>
</feature>
<dbReference type="PANTHER" id="PTHR38340">
    <property type="entry name" value="S-LAYER PROTEIN"/>
    <property type="match status" value="1"/>
</dbReference>
<keyword evidence="2" id="KW-0964">Secreted</keyword>
<dbReference type="PRINTS" id="PR00313">
    <property type="entry name" value="CABNDNGRPT"/>
</dbReference>
<dbReference type="Pfam" id="PF20579">
    <property type="entry name" value="LapA"/>
    <property type="match status" value="4"/>
</dbReference>
<name>A0ABX1MQT6_9RHOO</name>
<feature type="domain" description="LapA adhesin" evidence="4">
    <location>
        <begin position="308"/>
        <end position="409"/>
    </location>
</feature>
<sequence length="1101" mass="110865">AITEGSSIIYTVTASNPVTVAPLVVTLSNGVVITIPVGETSASSDPVAVRADEAYVQGSESLADVTISGTPTGGNFEAVTTAGTVSNTVVDDSDPTTVTLSSATNGEAITEGGSIIYTVTASNPVTVAPLVVTLSNGVVITIPVGETSANSEPVAVRADEAYVQGTQTLAPVTIDGTPTGGNFEAVTTAGTVSNTVVDDSDPTTVTLSSATNGEAITEGGSIIYTVTASNPVTVAPLVVTLSNGVVITIPVGETSANSEPVAVRADEAYVQGTQTLAPVTIDGTPTGGNFEAVTTAGTVSNTVVDDSDPTTLTLTGSATVTPGGTITYEATLNHEVRPGDAPVLVTLSNGLSFQITSGTTGSITTTAPNDGTTPSVGPVTATATQTVSGSQGSFEAITAAGSVTTDINYTPSLTTSNQTVDETGGLDSVIGTLTVNYSGDGAGTLELAATGASWSSAEKTLTANDGSWTVAVNGDGTYTFTQLKAMAHPDASNPNDAIQLTITANVVDGDGTPASKTFTVTVLDDGPIAFVPSTTVMLNTAASTFAGALDLDTNILNNYGTDGGTIQFASSLAGSTTLTSGGLPITYAISANGQVLTASTAAGTVFTVTLDPTNGQYQVQMYGTVDGGATSIDFNTAGYKFTGGNSGWAGFNTDANDNSLDLLITPMVKNASGTYVSTGTVNTSAIAGGVGDGNSVGAGEAIRIDFVTDLSGDPKNLKPYTSINTSHAFDGHYTANGTSALFTEISGGAKKSEVLIKAFDDFDTDNVVGDGAQDSVIAIGITYNGKTQIISAQAIGTTATLFMIGGNQFTVTFVDLDPGVGTKYEVKVAGVVSDTQIATYTADGYSSIEYQHFSGEDFKIGDFGTTHLTQGLPINFGLPLEVIDADGDKVTATLDVNLVPNHLTTQNYTAAATGVTASASTDAPHILGSDYDDTLTGNAADNILYGGKGGDQLSGLGGNDRIIGGDGNDTISGGAGNDILTGGIGADTFKWALADANSASVPTDTIKDFNTADVIVGGDRLDLKDLLEGGANATDPLTDYLHFSYNAGTKATTIEVHSGGTGAPVDQVIVLENVDLTNGGTLTTDQAIIIDLMNKGKLITD</sequence>
<organism evidence="5 6">
    <name type="scientific">Aromatoleum petrolei</name>
    <dbReference type="NCBI Taxonomy" id="76116"/>
    <lineage>
        <taxon>Bacteria</taxon>
        <taxon>Pseudomonadati</taxon>
        <taxon>Pseudomonadota</taxon>
        <taxon>Betaproteobacteria</taxon>
        <taxon>Rhodocyclales</taxon>
        <taxon>Rhodocyclaceae</taxon>
        <taxon>Aromatoleum</taxon>
    </lineage>
</organism>
<dbReference type="SUPFAM" id="SSF51120">
    <property type="entry name" value="beta-Roll"/>
    <property type="match status" value="1"/>
</dbReference>
<dbReference type="InterPro" id="IPR001343">
    <property type="entry name" value="Hemolysn_Ca-bd"/>
</dbReference>
<dbReference type="InterPro" id="IPR011049">
    <property type="entry name" value="Serralysin-like_metalloprot_C"/>
</dbReference>
<dbReference type="InterPro" id="IPR043824">
    <property type="entry name" value="DUF5801"/>
</dbReference>
<gene>
    <name evidence="5" type="ORF">GPA26_17620</name>
</gene>
<reference evidence="5 6" key="1">
    <citation type="submission" date="2019-12" db="EMBL/GenBank/DDBJ databases">
        <title>Comparative genomics gives insights into the taxonomy of the Azoarcus-Aromatoleum group and reveals separate origins of nif in the plant-associated Azoarcus and non-plant-associated Aromatoleum sub-groups.</title>
        <authorList>
            <person name="Lafos M."/>
            <person name="Maluk M."/>
            <person name="Batista M."/>
            <person name="Junghare M."/>
            <person name="Carmona M."/>
            <person name="Faoro H."/>
            <person name="Cruz L.M."/>
            <person name="Battistoni F."/>
            <person name="De Souza E."/>
            <person name="Pedrosa F."/>
            <person name="Chen W.-M."/>
            <person name="Poole P.S."/>
            <person name="Dixon R.A."/>
            <person name="James E.K."/>
        </authorList>
    </citation>
    <scope>NUCLEOTIDE SEQUENCE [LARGE SCALE GENOMIC DNA]</scope>
    <source>
        <strain evidence="5 6">ToN1</strain>
    </source>
</reference>
<dbReference type="Pfam" id="PF19116">
    <property type="entry name" value="DUF5801"/>
    <property type="match status" value="1"/>
</dbReference>
<proteinExistence type="predicted"/>
<comment type="subcellular location">
    <subcellularLocation>
        <location evidence="1">Secreted</location>
    </subcellularLocation>
</comment>
<dbReference type="PANTHER" id="PTHR38340:SF1">
    <property type="entry name" value="S-LAYER PROTEIN"/>
    <property type="match status" value="1"/>
</dbReference>
<dbReference type="NCBIfam" id="TIGR03661">
    <property type="entry name" value="T1SS_VCA0849"/>
    <property type="match status" value="1"/>
</dbReference>
<feature type="domain" description="LapA adhesin" evidence="4">
    <location>
        <begin position="2"/>
        <end position="92"/>
    </location>
</feature>
<dbReference type="InterPro" id="IPR018511">
    <property type="entry name" value="Hemolysin-typ_Ca-bd_CS"/>
</dbReference>
<dbReference type="InterPro" id="IPR050557">
    <property type="entry name" value="RTX_toxin/Mannuronan_C5-epim"/>
</dbReference>
<dbReference type="InterPro" id="IPR019960">
    <property type="entry name" value="T1SS_VCA0849"/>
</dbReference>
<dbReference type="InterPro" id="IPR046779">
    <property type="entry name" value="LapA_adhesin_dom"/>
</dbReference>
<comment type="caution">
    <text evidence="5">The sequence shown here is derived from an EMBL/GenBank/DDBJ whole genome shotgun (WGS) entry which is preliminary data.</text>
</comment>
<evidence type="ECO:0000259" key="3">
    <source>
        <dbReference type="Pfam" id="PF19116"/>
    </source>
</evidence>
<feature type="domain" description="LapA adhesin" evidence="4">
    <location>
        <begin position="201"/>
        <end position="306"/>
    </location>
</feature>
<feature type="domain" description="LapA adhesin" evidence="4">
    <location>
        <begin position="94"/>
        <end position="199"/>
    </location>
</feature>
<dbReference type="EMBL" id="WTVR01000039">
    <property type="protein sequence ID" value="NMF90290.1"/>
    <property type="molecule type" value="Genomic_DNA"/>
</dbReference>
<evidence type="ECO:0000256" key="2">
    <source>
        <dbReference type="ARBA" id="ARBA00022525"/>
    </source>
</evidence>
<evidence type="ECO:0000313" key="6">
    <source>
        <dbReference type="Proteomes" id="UP000652074"/>
    </source>
</evidence>
<protein>
    <submittedName>
        <fullName evidence="5">Type I secretion C-terminal target domain-containing protein</fullName>
    </submittedName>
</protein>
<accession>A0ABX1MQT6</accession>
<evidence type="ECO:0000313" key="5">
    <source>
        <dbReference type="EMBL" id="NMF90290.1"/>
    </source>
</evidence>
<keyword evidence="6" id="KW-1185">Reference proteome</keyword>